<accession>A0AAV4Q954</accession>
<name>A0AAV4Q954_CAEEX</name>
<protein>
    <submittedName>
        <fullName evidence="1">Uncharacterized protein</fullName>
    </submittedName>
</protein>
<dbReference type="AlphaFoldDB" id="A0AAV4Q954"/>
<reference evidence="1 2" key="1">
    <citation type="submission" date="2021-06" db="EMBL/GenBank/DDBJ databases">
        <title>Caerostris extrusa draft genome.</title>
        <authorList>
            <person name="Kono N."/>
            <person name="Arakawa K."/>
        </authorList>
    </citation>
    <scope>NUCLEOTIDE SEQUENCE [LARGE SCALE GENOMIC DNA]</scope>
</reference>
<evidence type="ECO:0000313" key="1">
    <source>
        <dbReference type="EMBL" id="GIY04887.1"/>
    </source>
</evidence>
<sequence>MKWQCEEKVLQPVPTNAEWFLSLFIRIALYQRIAVFLIKNEMFELDFLSFHDSFPYPYNSSFHTTQCLVRESFHIRPSSHLHSGVFEERREKLQTISCFRFCPFHMPPLPCLYLLLLLVA</sequence>
<dbReference type="Proteomes" id="UP001054945">
    <property type="component" value="Unassembled WGS sequence"/>
</dbReference>
<organism evidence="1 2">
    <name type="scientific">Caerostris extrusa</name>
    <name type="common">Bark spider</name>
    <name type="synonym">Caerostris bankana</name>
    <dbReference type="NCBI Taxonomy" id="172846"/>
    <lineage>
        <taxon>Eukaryota</taxon>
        <taxon>Metazoa</taxon>
        <taxon>Ecdysozoa</taxon>
        <taxon>Arthropoda</taxon>
        <taxon>Chelicerata</taxon>
        <taxon>Arachnida</taxon>
        <taxon>Araneae</taxon>
        <taxon>Araneomorphae</taxon>
        <taxon>Entelegynae</taxon>
        <taxon>Araneoidea</taxon>
        <taxon>Araneidae</taxon>
        <taxon>Caerostris</taxon>
    </lineage>
</organism>
<proteinExistence type="predicted"/>
<comment type="caution">
    <text evidence="1">The sequence shown here is derived from an EMBL/GenBank/DDBJ whole genome shotgun (WGS) entry which is preliminary data.</text>
</comment>
<gene>
    <name evidence="1" type="ORF">CEXT_400481</name>
</gene>
<keyword evidence="2" id="KW-1185">Reference proteome</keyword>
<evidence type="ECO:0000313" key="2">
    <source>
        <dbReference type="Proteomes" id="UP001054945"/>
    </source>
</evidence>
<dbReference type="EMBL" id="BPLR01005763">
    <property type="protein sequence ID" value="GIY04887.1"/>
    <property type="molecule type" value="Genomic_DNA"/>
</dbReference>